<sequence length="96" mass="10483">MLAFSGIISSLIAKFCFRNHKKMMSIGRRFGVELVATVVDKRENRSGDAPPDGVSGEAALVTPRGCTSVSSSVSNHDEKGIKTCGLRFPYCIRYQK</sequence>
<evidence type="ECO:0000313" key="2">
    <source>
        <dbReference type="Proteomes" id="UP001472677"/>
    </source>
</evidence>
<comment type="caution">
    <text evidence="1">The sequence shown here is derived from an EMBL/GenBank/DDBJ whole genome shotgun (WGS) entry which is preliminary data.</text>
</comment>
<keyword evidence="2" id="KW-1185">Reference proteome</keyword>
<dbReference type="EMBL" id="JBBPBM010000130">
    <property type="protein sequence ID" value="KAK8505080.1"/>
    <property type="molecule type" value="Genomic_DNA"/>
</dbReference>
<evidence type="ECO:0000313" key="1">
    <source>
        <dbReference type="EMBL" id="KAK8505080.1"/>
    </source>
</evidence>
<name>A0ABR2BDY0_9ROSI</name>
<reference evidence="1 2" key="1">
    <citation type="journal article" date="2024" name="G3 (Bethesda)">
        <title>Genome assembly of Hibiscus sabdariffa L. provides insights into metabolisms of medicinal natural products.</title>
        <authorList>
            <person name="Kim T."/>
        </authorList>
    </citation>
    <scope>NUCLEOTIDE SEQUENCE [LARGE SCALE GENOMIC DNA]</scope>
    <source>
        <strain evidence="1">TK-2024</strain>
        <tissue evidence="1">Old leaves</tissue>
    </source>
</reference>
<accession>A0ABR2BDY0</accession>
<gene>
    <name evidence="1" type="ORF">V6N12_037957</name>
</gene>
<proteinExistence type="predicted"/>
<organism evidence="1 2">
    <name type="scientific">Hibiscus sabdariffa</name>
    <name type="common">roselle</name>
    <dbReference type="NCBI Taxonomy" id="183260"/>
    <lineage>
        <taxon>Eukaryota</taxon>
        <taxon>Viridiplantae</taxon>
        <taxon>Streptophyta</taxon>
        <taxon>Embryophyta</taxon>
        <taxon>Tracheophyta</taxon>
        <taxon>Spermatophyta</taxon>
        <taxon>Magnoliopsida</taxon>
        <taxon>eudicotyledons</taxon>
        <taxon>Gunneridae</taxon>
        <taxon>Pentapetalae</taxon>
        <taxon>rosids</taxon>
        <taxon>malvids</taxon>
        <taxon>Malvales</taxon>
        <taxon>Malvaceae</taxon>
        <taxon>Malvoideae</taxon>
        <taxon>Hibiscus</taxon>
    </lineage>
</organism>
<protein>
    <submittedName>
        <fullName evidence="1">Uncharacterized protein</fullName>
    </submittedName>
</protein>
<dbReference type="Proteomes" id="UP001472677">
    <property type="component" value="Unassembled WGS sequence"/>
</dbReference>